<feature type="domain" description="NADH:flavin oxidoreductase/NADH oxidase N-terminal" evidence="3">
    <location>
        <begin position="3"/>
        <end position="335"/>
    </location>
</feature>
<proteinExistence type="predicted"/>
<dbReference type="GO" id="GO:0010181">
    <property type="term" value="F:FMN binding"/>
    <property type="evidence" value="ECO:0007669"/>
    <property type="project" value="InterPro"/>
</dbReference>
<evidence type="ECO:0000313" key="4">
    <source>
        <dbReference type="EMBL" id="ADK85393.1"/>
    </source>
</evidence>
<dbReference type="HOGENOM" id="CLU_012153_2_3_7"/>
<dbReference type="Proteomes" id="UP000009047">
    <property type="component" value="Chromosome"/>
</dbReference>
<dbReference type="InterPro" id="IPR051799">
    <property type="entry name" value="NADH_flavin_oxidoreductase"/>
</dbReference>
<dbReference type="PANTHER" id="PTHR43656:SF2">
    <property type="entry name" value="BINDING OXIDOREDUCTASE, PUTATIVE (AFU_ORTHOLOGUE AFUA_2G08260)-RELATED"/>
    <property type="match status" value="1"/>
</dbReference>
<keyword evidence="1" id="KW-0285">Flavoprotein</keyword>
<dbReference type="InterPro" id="IPR013785">
    <property type="entry name" value="Aldolase_TIM"/>
</dbReference>
<dbReference type="PANTHER" id="PTHR43656">
    <property type="entry name" value="BINDING OXIDOREDUCTASE, PUTATIVE (AFU_ORTHOLOGUE AFUA_2G08260)-RELATED"/>
    <property type="match status" value="1"/>
</dbReference>
<protein>
    <submittedName>
        <fullName evidence="4">NADH:flavin oxidoreductase/NADH oxidase</fullName>
    </submittedName>
</protein>
<gene>
    <name evidence="4" type="ordered locus">Deba_2028</name>
</gene>
<sequence>MGDIFTPWRLGGLALQNRLVRSATYEGLAEPDGTPKIELANLLGDLAEGGVGLIITGYAYVRSDGLGLPNQTGVYIDAQVGPLARVSDAVHRCGGKVALQIVHAGGQSKPEWHAGHQLIGPSAIVHPAFGAPIAAMSKDQIADVIDCFGRAAARAKAAGFDGVQLHGAHGYLINQFLSPNTNLRDDEYGGDIDGRARFCLEAYQAARQAVGPDYPVFIKLSSHDAMEGGLVLEDALHVARRLDAMGVDAIEASGGVIAAGKNSPSRLVKGPEQEGYFLAEAKAIKAAVKCPVISVGGWRTRPRIEQALDAIDAVAICRPLVRQPDLPRRWAQGSEESPTCVSCGKCIGVAMRQGLACALDLAKED</sequence>
<dbReference type="GO" id="GO:0016491">
    <property type="term" value="F:oxidoreductase activity"/>
    <property type="evidence" value="ECO:0007669"/>
    <property type="project" value="UniProtKB-KW"/>
</dbReference>
<name>E1QI76_DESB2</name>
<evidence type="ECO:0000313" key="5">
    <source>
        <dbReference type="Proteomes" id="UP000009047"/>
    </source>
</evidence>
<dbReference type="KEGG" id="dbr:Deba_2028"/>
<evidence type="ECO:0000259" key="3">
    <source>
        <dbReference type="Pfam" id="PF00724"/>
    </source>
</evidence>
<dbReference type="Gene3D" id="3.20.20.70">
    <property type="entry name" value="Aldolase class I"/>
    <property type="match status" value="1"/>
</dbReference>
<keyword evidence="5" id="KW-1185">Reference proteome</keyword>
<dbReference type="eggNOG" id="COG1902">
    <property type="taxonomic scope" value="Bacteria"/>
</dbReference>
<keyword evidence="2" id="KW-0560">Oxidoreductase</keyword>
<dbReference type="InterPro" id="IPR001155">
    <property type="entry name" value="OxRdtase_FMN_N"/>
</dbReference>
<dbReference type="AlphaFoldDB" id="E1QI76"/>
<organism evidence="4 5">
    <name type="scientific">Desulfarculus baarsii (strain ATCC 33931 / DSM 2075 / LMG 7858 / VKM B-1802 / 2st14)</name>
    <dbReference type="NCBI Taxonomy" id="644282"/>
    <lineage>
        <taxon>Bacteria</taxon>
        <taxon>Pseudomonadati</taxon>
        <taxon>Thermodesulfobacteriota</taxon>
        <taxon>Desulfarculia</taxon>
        <taxon>Desulfarculales</taxon>
        <taxon>Desulfarculaceae</taxon>
        <taxon>Desulfarculus</taxon>
    </lineage>
</organism>
<dbReference type="OrthoDB" id="9784632at2"/>
<dbReference type="EMBL" id="CP002085">
    <property type="protein sequence ID" value="ADK85393.1"/>
    <property type="molecule type" value="Genomic_DNA"/>
</dbReference>
<evidence type="ECO:0000256" key="2">
    <source>
        <dbReference type="ARBA" id="ARBA00023002"/>
    </source>
</evidence>
<reference evidence="4 5" key="1">
    <citation type="journal article" date="2010" name="Stand. Genomic Sci.">
        <title>Complete genome sequence of Desulfarculus baarsii type strain (2st14).</title>
        <authorList>
            <person name="Sun H."/>
            <person name="Spring S."/>
            <person name="Lapidus A."/>
            <person name="Davenport K."/>
            <person name="Del Rio T.G."/>
            <person name="Tice H."/>
            <person name="Nolan M."/>
            <person name="Copeland A."/>
            <person name="Cheng J.F."/>
            <person name="Lucas S."/>
            <person name="Tapia R."/>
            <person name="Goodwin L."/>
            <person name="Pitluck S."/>
            <person name="Ivanova N."/>
            <person name="Pagani I."/>
            <person name="Mavromatis K."/>
            <person name="Ovchinnikova G."/>
            <person name="Pati A."/>
            <person name="Chen A."/>
            <person name="Palaniappan K."/>
            <person name="Hauser L."/>
            <person name="Chang Y.J."/>
            <person name="Jeffries C.D."/>
            <person name="Detter J.C."/>
            <person name="Han C."/>
            <person name="Rohde M."/>
            <person name="Brambilla E."/>
            <person name="Goker M."/>
            <person name="Woyke T."/>
            <person name="Bristow J."/>
            <person name="Eisen J.A."/>
            <person name="Markowitz V."/>
            <person name="Hugenholtz P."/>
            <person name="Kyrpides N.C."/>
            <person name="Klenk H.P."/>
            <person name="Land M."/>
        </authorList>
    </citation>
    <scope>NUCLEOTIDE SEQUENCE [LARGE SCALE GENOMIC DNA]</scope>
    <source>
        <strain evidence="5">ATCC 33931 / DSM 2075 / LMG 7858 / VKM B-1802 / 2st14</strain>
    </source>
</reference>
<dbReference type="SUPFAM" id="SSF51395">
    <property type="entry name" value="FMN-linked oxidoreductases"/>
    <property type="match status" value="1"/>
</dbReference>
<dbReference type="Pfam" id="PF00724">
    <property type="entry name" value="Oxidored_FMN"/>
    <property type="match status" value="1"/>
</dbReference>
<dbReference type="STRING" id="644282.Deba_2028"/>
<dbReference type="CDD" id="cd02803">
    <property type="entry name" value="OYE_like_FMN_family"/>
    <property type="match status" value="1"/>
</dbReference>
<evidence type="ECO:0000256" key="1">
    <source>
        <dbReference type="ARBA" id="ARBA00022630"/>
    </source>
</evidence>
<dbReference type="RefSeq" id="WP_013258834.1">
    <property type="nucleotide sequence ID" value="NC_014365.1"/>
</dbReference>
<accession>E1QI76</accession>